<dbReference type="GO" id="GO:0016746">
    <property type="term" value="F:acyltransferase activity"/>
    <property type="evidence" value="ECO:0007669"/>
    <property type="project" value="UniProtKB-KW"/>
</dbReference>
<dbReference type="InterPro" id="IPR001451">
    <property type="entry name" value="Hexapep"/>
</dbReference>
<keyword evidence="2" id="KW-0028">Amino-acid biosynthesis</keyword>
<dbReference type="EMBL" id="CP118246">
    <property type="protein sequence ID" value="WDR02948.1"/>
    <property type="molecule type" value="Genomic_DNA"/>
</dbReference>
<feature type="region of interest" description="Disordered" evidence="8">
    <location>
        <begin position="1"/>
        <end position="22"/>
    </location>
</feature>
<dbReference type="PROSITE" id="PS00101">
    <property type="entry name" value="HEXAPEP_TRANSFERASES"/>
    <property type="match status" value="1"/>
</dbReference>
<evidence type="ECO:0000256" key="2">
    <source>
        <dbReference type="ARBA" id="ARBA00022605"/>
    </source>
</evidence>
<comment type="similarity">
    <text evidence="1">Belongs to the transferase hexapeptide repeat family.</text>
</comment>
<dbReference type="InterPro" id="IPR050179">
    <property type="entry name" value="Trans_hexapeptide_repeat"/>
</dbReference>
<keyword evidence="5" id="KW-0220">Diaminopimelate biosynthesis</keyword>
<dbReference type="InterPro" id="IPR011004">
    <property type="entry name" value="Trimer_LpxA-like_sf"/>
</dbReference>
<gene>
    <name evidence="9" type="ORF">PSQ19_01615</name>
</gene>
<evidence type="ECO:0000256" key="4">
    <source>
        <dbReference type="ARBA" id="ARBA00022737"/>
    </source>
</evidence>
<dbReference type="Gene3D" id="2.160.10.10">
    <property type="entry name" value="Hexapeptide repeat proteins"/>
    <property type="match status" value="1"/>
</dbReference>
<dbReference type="SUPFAM" id="SSF51161">
    <property type="entry name" value="Trimeric LpxA-like enzymes"/>
    <property type="match status" value="1"/>
</dbReference>
<evidence type="ECO:0000256" key="7">
    <source>
        <dbReference type="ARBA" id="ARBA00023315"/>
    </source>
</evidence>
<organism evidence="9 10">
    <name type="scientific">Devosia algicola</name>
    <dbReference type="NCBI Taxonomy" id="3026418"/>
    <lineage>
        <taxon>Bacteria</taxon>
        <taxon>Pseudomonadati</taxon>
        <taxon>Pseudomonadota</taxon>
        <taxon>Alphaproteobacteria</taxon>
        <taxon>Hyphomicrobiales</taxon>
        <taxon>Devosiaceae</taxon>
        <taxon>Devosia</taxon>
    </lineage>
</organism>
<dbReference type="Pfam" id="PF14602">
    <property type="entry name" value="Hexapep_2"/>
    <property type="match status" value="1"/>
</dbReference>
<evidence type="ECO:0000256" key="6">
    <source>
        <dbReference type="ARBA" id="ARBA00023154"/>
    </source>
</evidence>
<dbReference type="PANTHER" id="PTHR43300">
    <property type="entry name" value="ACETYLTRANSFERASE"/>
    <property type="match status" value="1"/>
</dbReference>
<evidence type="ECO:0000256" key="3">
    <source>
        <dbReference type="ARBA" id="ARBA00022679"/>
    </source>
</evidence>
<reference evidence="9 10" key="1">
    <citation type="submission" date="2023-02" db="EMBL/GenBank/DDBJ databases">
        <title>Devosia algicola sp. nov., isolated from the phycosphere of marine algae.</title>
        <authorList>
            <person name="Kim J.M."/>
            <person name="Lee J.K."/>
            <person name="Choi B.J."/>
            <person name="Bayburt H."/>
            <person name="Jeon C.O."/>
        </authorList>
    </citation>
    <scope>NUCLEOTIDE SEQUENCE [LARGE SCALE GENOMIC DNA]</scope>
    <source>
        <strain evidence="9 10">G20-9</strain>
    </source>
</reference>
<dbReference type="Pfam" id="PF00132">
    <property type="entry name" value="Hexapep"/>
    <property type="match status" value="1"/>
</dbReference>
<accession>A0ABY7YNQ6</accession>
<keyword evidence="6" id="KW-0457">Lysine biosynthesis</keyword>
<proteinExistence type="inferred from homology"/>
<evidence type="ECO:0000256" key="5">
    <source>
        <dbReference type="ARBA" id="ARBA00022915"/>
    </source>
</evidence>
<protein>
    <submittedName>
        <fullName evidence="9">Acyltransferase</fullName>
    </submittedName>
</protein>
<sequence>MTTETKLASRQIQPVHGRRPIEDDPEFEDGLAAWMRQSYGGDSLQDVYARFATGDGKLDCLMRKMVWKCGARQCGPGLQIGSQAGFKHLETFVIGANVFIGAGAYIQGRFDGTCEIGDKVWIGPHAFLDARNLVLGDNVGWGPGAKVLGSQHTGLPLDVPVIATEPEIKPVRVGAGADIGTNASILPGVTIGEGAIIGAGAVVTTDIPAYAIAAGVPARVLRMRGDPD</sequence>
<dbReference type="PANTHER" id="PTHR43300:SF10">
    <property type="entry name" value="2,3,4,5-TETRAHYDROPYRIDINE-2,6-DICARBOXYLATE N-ACETYLTRANSFERASE"/>
    <property type="match status" value="1"/>
</dbReference>
<evidence type="ECO:0000256" key="1">
    <source>
        <dbReference type="ARBA" id="ARBA00007274"/>
    </source>
</evidence>
<keyword evidence="3" id="KW-0808">Transferase</keyword>
<evidence type="ECO:0000313" key="9">
    <source>
        <dbReference type="EMBL" id="WDR02948.1"/>
    </source>
</evidence>
<keyword evidence="10" id="KW-1185">Reference proteome</keyword>
<feature type="compositionally biased region" description="Polar residues" evidence="8">
    <location>
        <begin position="1"/>
        <end position="12"/>
    </location>
</feature>
<keyword evidence="7 9" id="KW-0012">Acyltransferase</keyword>
<evidence type="ECO:0000313" key="10">
    <source>
        <dbReference type="Proteomes" id="UP001220530"/>
    </source>
</evidence>
<dbReference type="RefSeq" id="WP_282219350.1">
    <property type="nucleotide sequence ID" value="NZ_CP118246.1"/>
</dbReference>
<dbReference type="InterPro" id="IPR018357">
    <property type="entry name" value="Hexapep_transf_CS"/>
</dbReference>
<dbReference type="CDD" id="cd04647">
    <property type="entry name" value="LbH_MAT_like"/>
    <property type="match status" value="1"/>
</dbReference>
<keyword evidence="4" id="KW-0677">Repeat</keyword>
<evidence type="ECO:0000256" key="8">
    <source>
        <dbReference type="SAM" id="MobiDB-lite"/>
    </source>
</evidence>
<name>A0ABY7YNQ6_9HYPH</name>
<dbReference type="Proteomes" id="UP001220530">
    <property type="component" value="Chromosome"/>
</dbReference>